<dbReference type="Proteomes" id="UP000366872">
    <property type="component" value="Unassembled WGS sequence"/>
</dbReference>
<dbReference type="Gene3D" id="1.50.10.10">
    <property type="match status" value="1"/>
</dbReference>
<evidence type="ECO:0000259" key="1">
    <source>
        <dbReference type="SMART" id="SM00642"/>
    </source>
</evidence>
<dbReference type="InterPro" id="IPR006047">
    <property type="entry name" value="GH13_cat_dom"/>
</dbReference>
<name>A0A6C2U4M4_PONDE</name>
<accession>A0A6C2U4M4</accession>
<protein>
    <submittedName>
        <fullName evidence="2">Alpha-1,4-glucan:maltose-1-phosphate maltosyltransferase 2</fullName>
    </submittedName>
</protein>
<dbReference type="SUPFAM" id="SSF48208">
    <property type="entry name" value="Six-hairpin glycosidases"/>
    <property type="match status" value="1"/>
</dbReference>
<dbReference type="GO" id="GO:0004134">
    <property type="term" value="F:4-alpha-glucanotransferase activity"/>
    <property type="evidence" value="ECO:0007669"/>
    <property type="project" value="InterPro"/>
</dbReference>
<dbReference type="InterPro" id="IPR010401">
    <property type="entry name" value="AGL/Gdb1"/>
</dbReference>
<dbReference type="Pfam" id="PF00128">
    <property type="entry name" value="Alpha-amylase"/>
    <property type="match status" value="1"/>
</dbReference>
<dbReference type="PANTHER" id="PTHR10569:SF2">
    <property type="entry name" value="GLYCOGEN DEBRANCHING ENZYME"/>
    <property type="match status" value="1"/>
</dbReference>
<dbReference type="InterPro" id="IPR012341">
    <property type="entry name" value="6hp_glycosidase-like_sf"/>
</dbReference>
<sequence>MSNLIQIPAPGEHAIRFRGDMITFTLENHTGKKGQAWLRSNIGHAHVRHTEIIIHAEQGLPPLSRDWHDFPMQQAKGKNGFSLTLPLLGVGRFEAKAYFIEEGSEEILWPEGGNSVLKVEPAETCAGNTMYTAFVRQFGEAKYKGAIDSRDEHAIQQLDQAGYTVIPKSGKFRDVIHELDFIVGTLRCKIVQLLPVHPTPTTYGRMGRFGSAFAPLDLFDVDPVHAEFDKLTTPMEQFEELVDEVHKRNARLYMDMPINHTGWGSWLQINHPDWFERKEDGKFKSPGAWGDVWADLVELNHEHRALWRELAEVFLFWCRKGVDGYRCDAGYMVPFEAWEYIIAKVRMEYPDTIFMLEGLGGHKHVTENLLANSGMNWAYSEIFQNHDQGQVDGYLPESIRVSESKGNLIHFCETHDNARLAATSHTFARMRAAFCALTSHNGAFGFANGVEWFAKTQINVHNAHSLNWGAAENMVDWLRRINAIMEIHPSFHADAKVEIITKGYHNSAAILRTDASGGNRLLVLTNLNHQLDGMVEWHGDLHEFKTDLLTGHGTPAHKDSLHLAPGQVLCLSDDPDWLNGIVVAEATPFRGAGAGDAQCLKAKAMDTYHHFDALEQFDPDRFVEDPKALCETLAGNAPVVTTWQWPRDTRRTVLLPPNHFLLVKAACGFIAELKNEDGTTLAHEKSLGQAEGDAFALLLPLETPDAHQNLTLKLTVFEDDGIKHTESPVMQLCEEQNARVITTCKAGEIHDRERYAVCTNNHGALSQVRIGWADLRSKYDGLLIANLNAEVPVDRHTMLARCRAWVVRKGYSNELTLQCQKRFTVADDGTVVWNFAVPVGEGLLIPLQAALQLHPDTNAIQLSFIREAAGNDPEHLPDNEPVSLVLRTDIEDRNNHEVVKAMNGAEQHWPNAIRQTQDGFVFAPSADRQLNVSLAGGEYHSEPEWYYMIQHPVDRERGIDGESDLFSPGYFKIDLLGNAIAKLDASIGVSTGVSSTGVSPLIFVSDQNTNIKGPTPPGDLSIEEAMKIAMKQFIVKRDAFQTVIAGYPWFLDWGRDTLICLRGIIAAGLLDEAQNILLQFAKYEKGGTIPNMIRGNDDANRETSDAPLWLYVACDELMKAQGNKKLLKQDCGDGRTVKEVLISLANGLMAGTENGIAFDPDSGLIYSPSHYTWMDTNYPAGTPRQGYPIEIQAMWNYALNMLCKIDRAPEWPQLAKQVEQSISELFLVEADDFTYLADCLAAEPGAGAREAEVDDALRSNQLLAVTLGAVTDPELCKSIIEACEQLLIPGAIRSLADRPVLHPCPVYNGGHLLNNPMNPYWGHYSGDEDSRRKPAYHNGTAWTWPFPSYAEALAMVYGDAARDTALAILGSASDVLNHGCLRQSPEVIDGNTPHTQRGCGAQAWGVTELYRVVKMLKA</sequence>
<dbReference type="RefSeq" id="WP_136080616.1">
    <property type="nucleotide sequence ID" value="NZ_CAAHFG010000002.1"/>
</dbReference>
<evidence type="ECO:0000313" key="3">
    <source>
        <dbReference type="Proteomes" id="UP000366872"/>
    </source>
</evidence>
<dbReference type="InterPro" id="IPR008928">
    <property type="entry name" value="6-hairpin_glycosidase_sf"/>
</dbReference>
<dbReference type="GO" id="GO:0005980">
    <property type="term" value="P:glycogen catabolic process"/>
    <property type="evidence" value="ECO:0007669"/>
    <property type="project" value="InterPro"/>
</dbReference>
<feature type="domain" description="Glycosyl hydrolase family 13 catalytic" evidence="1">
    <location>
        <begin position="164"/>
        <end position="461"/>
    </location>
</feature>
<proteinExistence type="predicted"/>
<keyword evidence="3" id="KW-1185">Reference proteome</keyword>
<dbReference type="InterPro" id="IPR024742">
    <property type="entry name" value="Glycogen_debranch_N"/>
</dbReference>
<dbReference type="Pfam" id="PF06202">
    <property type="entry name" value="GDE_C"/>
    <property type="match status" value="1"/>
</dbReference>
<reference evidence="2 3" key="1">
    <citation type="submission" date="2019-04" db="EMBL/GenBank/DDBJ databases">
        <authorList>
            <person name="Van Vliet M D."/>
        </authorList>
    </citation>
    <scope>NUCLEOTIDE SEQUENCE [LARGE SCALE GENOMIC DNA]</scope>
    <source>
        <strain evidence="2 3">F1</strain>
    </source>
</reference>
<dbReference type="InterPro" id="IPR017853">
    <property type="entry name" value="GH"/>
</dbReference>
<keyword evidence="2" id="KW-0808">Transferase</keyword>
<dbReference type="InterPro" id="IPR032790">
    <property type="entry name" value="GDE_C"/>
</dbReference>
<dbReference type="GO" id="GO:0004135">
    <property type="term" value="F:amylo-alpha-1,6-glucosidase activity"/>
    <property type="evidence" value="ECO:0007669"/>
    <property type="project" value="InterPro"/>
</dbReference>
<dbReference type="PANTHER" id="PTHR10569">
    <property type="entry name" value="GLYCOGEN DEBRANCHING ENZYME"/>
    <property type="match status" value="1"/>
</dbReference>
<dbReference type="SUPFAM" id="SSF51445">
    <property type="entry name" value="(Trans)glycosidases"/>
    <property type="match status" value="1"/>
</dbReference>
<gene>
    <name evidence="2" type="primary">glgE2</name>
    <name evidence="2" type="ORF">PDESU_03582</name>
</gene>
<organism evidence="2 3">
    <name type="scientific">Pontiella desulfatans</name>
    <dbReference type="NCBI Taxonomy" id="2750659"/>
    <lineage>
        <taxon>Bacteria</taxon>
        <taxon>Pseudomonadati</taxon>
        <taxon>Kiritimatiellota</taxon>
        <taxon>Kiritimatiellia</taxon>
        <taxon>Kiritimatiellales</taxon>
        <taxon>Pontiellaceae</taxon>
        <taxon>Pontiella</taxon>
    </lineage>
</organism>
<dbReference type="Gene3D" id="3.20.20.80">
    <property type="entry name" value="Glycosidases"/>
    <property type="match status" value="1"/>
</dbReference>
<dbReference type="Pfam" id="PF12439">
    <property type="entry name" value="GDE_N"/>
    <property type="match status" value="1"/>
</dbReference>
<evidence type="ECO:0000313" key="2">
    <source>
        <dbReference type="EMBL" id="VGO15002.1"/>
    </source>
</evidence>
<dbReference type="EMBL" id="CAAHFG010000002">
    <property type="protein sequence ID" value="VGO15002.1"/>
    <property type="molecule type" value="Genomic_DNA"/>
</dbReference>
<dbReference type="SMART" id="SM00642">
    <property type="entry name" value="Aamy"/>
    <property type="match status" value="1"/>
</dbReference>